<feature type="transmembrane region" description="Helical" evidence="1">
    <location>
        <begin position="59"/>
        <end position="80"/>
    </location>
</feature>
<evidence type="ECO:0000313" key="3">
    <source>
        <dbReference type="Proteomes" id="UP000426444"/>
    </source>
</evidence>
<name>A0A6I6DLH4_9FIRM</name>
<feature type="transmembrane region" description="Helical" evidence="1">
    <location>
        <begin position="220"/>
        <end position="241"/>
    </location>
</feature>
<dbReference type="AlphaFoldDB" id="A0A6I6DLH4"/>
<keyword evidence="1" id="KW-0812">Transmembrane</keyword>
<dbReference type="PANTHER" id="PTHR37305">
    <property type="entry name" value="INTEGRAL MEMBRANE PROTEIN-RELATED"/>
    <property type="match status" value="1"/>
</dbReference>
<protein>
    <submittedName>
        <fullName evidence="2">Efflux ABC transporter, permease protein</fullName>
    </submittedName>
</protein>
<dbReference type="OrthoDB" id="4336274at2"/>
<keyword evidence="3" id="KW-1185">Reference proteome</keyword>
<feature type="transmembrane region" description="Helical" evidence="1">
    <location>
        <begin position="173"/>
        <end position="191"/>
    </location>
</feature>
<feature type="transmembrane region" description="Helical" evidence="1">
    <location>
        <begin position="16"/>
        <end position="39"/>
    </location>
</feature>
<feature type="transmembrane region" description="Helical" evidence="1">
    <location>
        <begin position="142"/>
        <end position="166"/>
    </location>
</feature>
<proteinExistence type="predicted"/>
<organism evidence="2 3">
    <name type="scientific">Candidatus Syntrophocurvum alkaliphilum</name>
    <dbReference type="NCBI Taxonomy" id="2293317"/>
    <lineage>
        <taxon>Bacteria</taxon>
        <taxon>Bacillati</taxon>
        <taxon>Bacillota</taxon>
        <taxon>Clostridia</taxon>
        <taxon>Eubacteriales</taxon>
        <taxon>Syntrophomonadaceae</taxon>
        <taxon>Candidatus Syntrophocurvum</taxon>
    </lineage>
</organism>
<dbReference type="EMBL" id="CP046457">
    <property type="protein sequence ID" value="QGU00670.1"/>
    <property type="molecule type" value="Genomic_DNA"/>
</dbReference>
<feature type="transmembrane region" description="Helical" evidence="1">
    <location>
        <begin position="107"/>
        <end position="136"/>
    </location>
</feature>
<evidence type="ECO:0000313" key="2">
    <source>
        <dbReference type="EMBL" id="QGU00670.1"/>
    </source>
</evidence>
<dbReference type="RefSeq" id="WP_156204429.1">
    <property type="nucleotide sequence ID" value="NZ_CP046457.1"/>
</dbReference>
<gene>
    <name evidence="2" type="ORF">SYNTR_2076</name>
</gene>
<dbReference type="KEGG" id="salq:SYNTR_2076"/>
<reference evidence="3" key="1">
    <citation type="journal article" date="2019" name="Microbiology">
        <title>Complete Genome Sequence of an Uncultured Bacterium of the Candidate Phylum Bipolaricaulota.</title>
        <authorList>
            <person name="Kadnikov V.V."/>
            <person name="Mardanov A.V."/>
            <person name="Beletsky A.V."/>
            <person name="Frank Y.A."/>
            <person name="Karnachuk O.V."/>
            <person name="Ravin N.V."/>
        </authorList>
    </citation>
    <scope>NUCLEOTIDE SEQUENCE [LARGE SCALE GENOMIC DNA]</scope>
</reference>
<dbReference type="Pfam" id="PF12730">
    <property type="entry name" value="ABC2_membrane_4"/>
    <property type="match status" value="1"/>
</dbReference>
<dbReference type="Proteomes" id="UP000426444">
    <property type="component" value="Chromosome"/>
</dbReference>
<dbReference type="PANTHER" id="PTHR37305:SF1">
    <property type="entry name" value="MEMBRANE PROTEIN"/>
    <property type="match status" value="1"/>
</dbReference>
<accession>A0A6I6DLH4</accession>
<sequence>MVNLLYTEILKLKRSYMIIITVAGASVVPVINFLIFNAIRKTNMDVGVEVNFIIYAEQTIFFITLLVGVLLYGLLATYTFSREYEDDTLKNLLTVPVGRTKLLLSKYLLILFWIMLLTILALVLCLLLSLIGGFGALSLENILYAFNIYILSGFFMFLLVMPIVFITKVFKSYVASIAFAIVIVIVSLVLSNSEYLGLYPWSAPIRILNPLVEVSAYPLWYSWASILLTGFISVFITIIYFNKQDIQ</sequence>
<keyword evidence="1" id="KW-0472">Membrane</keyword>
<evidence type="ECO:0000256" key="1">
    <source>
        <dbReference type="SAM" id="Phobius"/>
    </source>
</evidence>
<keyword evidence="1" id="KW-1133">Transmembrane helix</keyword>